<evidence type="ECO:0000313" key="3">
    <source>
        <dbReference type="EMBL" id="CAG7613728.1"/>
    </source>
</evidence>
<dbReference type="Pfam" id="PF20736">
    <property type="entry name" value="Glyco_hydro127M"/>
    <property type="match status" value="1"/>
</dbReference>
<dbReference type="Pfam" id="PF07944">
    <property type="entry name" value="Beta-AFase-like_GH127_cat"/>
    <property type="match status" value="1"/>
</dbReference>
<feature type="domain" description="Non-reducing end beta-L-arabinofuranosidase-like GH127 catalytic" evidence="1">
    <location>
        <begin position="220"/>
        <end position="409"/>
    </location>
</feature>
<evidence type="ECO:0000259" key="2">
    <source>
        <dbReference type="Pfam" id="PF20736"/>
    </source>
</evidence>
<dbReference type="PANTHER" id="PTHR43465:SF2">
    <property type="entry name" value="DUF1680 DOMAIN PROTEIN (AFU_ORTHOLOGUE AFUA_1G08910)"/>
    <property type="match status" value="1"/>
</dbReference>
<accession>A0ABN7TFI1</accession>
<reference evidence="3 4" key="1">
    <citation type="submission" date="2021-06" db="EMBL/GenBank/DDBJ databases">
        <authorList>
            <person name="Criscuolo A."/>
        </authorList>
    </citation>
    <scope>NUCLEOTIDE SEQUENCE [LARGE SCALE GENOMIC DNA]</scope>
    <source>
        <strain evidence="4">CIP 111802</strain>
    </source>
</reference>
<name>A0ABN7TFI1_9BACL</name>
<gene>
    <name evidence="3" type="ORF">PAECIP111802_00007</name>
</gene>
<dbReference type="InterPro" id="IPR049046">
    <property type="entry name" value="Beta-AFase-like_GH127_middle"/>
</dbReference>
<proteinExistence type="predicted"/>
<dbReference type="Proteomes" id="UP000730618">
    <property type="component" value="Unassembled WGS sequence"/>
</dbReference>
<dbReference type="RefSeq" id="WP_218096413.1">
    <property type="nucleotide sequence ID" value="NZ_CAJVCE010000001.1"/>
</dbReference>
<feature type="domain" description="Non-reducing end beta-L-arabinofuranosidase-like GH127 middle" evidence="2">
    <location>
        <begin position="433"/>
        <end position="527"/>
    </location>
</feature>
<sequence length="715" mass="83174">MNDIMCIVDKPIAYSEKSYYLNNRAPLKSLPFMKLPIGHIKPRGWLGKQLDFMLDGVTGRLPEFGKFFEYRNNGWLHPEVDSGWEEVPYWFRGFYSLAAITEDARCLDICRQYIDAMISGQDEDGYFGPKYLKSAKGKNGQVVCDLFPHMVILSAFIEHFEYTGDPRILPFLNRFFRFCSGIPDEMFIPLSTEGNLGWGGKAFGSMRPFVQSVRAGEMLPHLFWYYNQTGDSKALDLARRFFKHIRPPWDEWLDHHAVNFAQRYAYSGIYSQLSQLNYHMDQTEYWYNQHMSTWGQMPRGIFGADERIRPGCVDPRQAFETCGMVEFARNFYMLGRINGNAKYADQCEDIMLNHFPAAYTPDQKALHYLTAANMPQLDVSFHHHFRNGDERSNKSCLAYTPFNRCCGHNAGMGWPWYAQNLWQATSDKGLASWLYAECEVSAKVGYDDADVKLYVDTHYPFKGNVNITLEMDKDTQFPLYLRIPGWCTSFTVYLNGNEVCKQTEKSKFLLMNRLWRHGDQIQIKMEMKTSVTQWPRNGSITVDRGPLSYSIKIEEEWRKHLDIGHDPYRGTAEWPNWEVLPKTPWNYGLVLDRNNIEESVTVNEKERMEEQPWTVEGAPVEIKVKAKRIPNWTLQDETVDELQNSPIRSEEPEEEISMIPLGCARLRMSCLPMIDDSEEANEWQKAAPHIEFAKRSKNRFDIIEPVVNDKKQEDV</sequence>
<comment type="caution">
    <text evidence="3">The sequence shown here is derived from an EMBL/GenBank/DDBJ whole genome shotgun (WGS) entry which is preliminary data.</text>
</comment>
<evidence type="ECO:0000259" key="1">
    <source>
        <dbReference type="Pfam" id="PF07944"/>
    </source>
</evidence>
<protein>
    <recommendedName>
        <fullName evidence="5">Transcriptional initiation protein Tat</fullName>
    </recommendedName>
</protein>
<evidence type="ECO:0008006" key="5">
    <source>
        <dbReference type="Google" id="ProtNLM"/>
    </source>
</evidence>
<keyword evidence="4" id="KW-1185">Reference proteome</keyword>
<evidence type="ECO:0000313" key="4">
    <source>
        <dbReference type="Proteomes" id="UP000730618"/>
    </source>
</evidence>
<dbReference type="InterPro" id="IPR049174">
    <property type="entry name" value="Beta-AFase-like"/>
</dbReference>
<organism evidence="3 4">
    <name type="scientific">Paenibacillus allorhizosphaerae</name>
    <dbReference type="NCBI Taxonomy" id="2849866"/>
    <lineage>
        <taxon>Bacteria</taxon>
        <taxon>Bacillati</taxon>
        <taxon>Bacillota</taxon>
        <taxon>Bacilli</taxon>
        <taxon>Bacillales</taxon>
        <taxon>Paenibacillaceae</taxon>
        <taxon>Paenibacillus</taxon>
    </lineage>
</organism>
<dbReference type="EMBL" id="CAJVCE010000001">
    <property type="protein sequence ID" value="CAG7613728.1"/>
    <property type="molecule type" value="Genomic_DNA"/>
</dbReference>
<dbReference type="InterPro" id="IPR012878">
    <property type="entry name" value="Beta-AFase-like_GH127_cat"/>
</dbReference>
<dbReference type="PANTHER" id="PTHR43465">
    <property type="entry name" value="DUF1680 DOMAIN PROTEIN (AFU_ORTHOLOGUE AFUA_1G08910)"/>
    <property type="match status" value="1"/>
</dbReference>